<accession>A0A1B8RT23</accession>
<dbReference type="OrthoDB" id="9803393at2"/>
<feature type="compositionally biased region" description="Basic and acidic residues" evidence="1">
    <location>
        <begin position="150"/>
        <end position="167"/>
    </location>
</feature>
<feature type="region of interest" description="Disordered" evidence="1">
    <location>
        <begin position="115"/>
        <end position="175"/>
    </location>
</feature>
<evidence type="ECO:0008006" key="4">
    <source>
        <dbReference type="Google" id="ProtNLM"/>
    </source>
</evidence>
<evidence type="ECO:0000313" key="2">
    <source>
        <dbReference type="EMBL" id="OBY11930.1"/>
    </source>
</evidence>
<dbReference type="Proteomes" id="UP000092714">
    <property type="component" value="Unassembled WGS sequence"/>
</dbReference>
<dbReference type="AlphaFoldDB" id="A0A1B8RT23"/>
<reference evidence="2 3" key="1">
    <citation type="submission" date="2016-06" db="EMBL/GenBank/DDBJ databases">
        <authorList>
            <person name="Kjaerup R.B."/>
            <person name="Dalgaard T.S."/>
            <person name="Juul-Madsen H.R."/>
        </authorList>
    </citation>
    <scope>NUCLEOTIDE SEQUENCE [LARGE SCALE GENOMIC DNA]</scope>
    <source>
        <strain evidence="2 3">373-A1</strain>
    </source>
</reference>
<dbReference type="RefSeq" id="WP_065254342.1">
    <property type="nucleotide sequence ID" value="NZ_MAPZ01000010.1"/>
</dbReference>
<keyword evidence="3" id="KW-1185">Reference proteome</keyword>
<sequence>MSEGWFKVHRCLFEKAIWQQSTPEQKVILITLLGMANHKGREWEWQGKQFKAEPGEFVTSVNSIILRAGTGITRQNVRTALKKLEKYEFLTMQSTKTGLLIKIENWEVYQGRELPTNQGANQGLTKSQPTGNHDLTNPQPTPNHDLTTNKNDKNNKNDKEGKEKEEESSIPPLSYPTPIHKLAFDNFGEVSYRTWIDGADIKEDGELIIITVEAFKKQIVQDRYGPQIALLTGKKVSVKVGEKNG</sequence>
<evidence type="ECO:0000313" key="3">
    <source>
        <dbReference type="Proteomes" id="UP000092714"/>
    </source>
</evidence>
<dbReference type="EMBL" id="MAPZ01000010">
    <property type="protein sequence ID" value="OBY11930.1"/>
    <property type="molecule type" value="Genomic_DNA"/>
</dbReference>
<proteinExistence type="predicted"/>
<feature type="compositionally biased region" description="Polar residues" evidence="1">
    <location>
        <begin position="115"/>
        <end position="148"/>
    </location>
</feature>
<organism evidence="2 3">
    <name type="scientific">Clostridium paraputrificum</name>
    <dbReference type="NCBI Taxonomy" id="29363"/>
    <lineage>
        <taxon>Bacteria</taxon>
        <taxon>Bacillati</taxon>
        <taxon>Bacillota</taxon>
        <taxon>Clostridia</taxon>
        <taxon>Eubacteriales</taxon>
        <taxon>Clostridiaceae</taxon>
        <taxon>Clostridium</taxon>
    </lineage>
</organism>
<protein>
    <recommendedName>
        <fullName evidence="4">DNA replication protein DnaD</fullName>
    </recommendedName>
</protein>
<name>A0A1B8RT23_9CLOT</name>
<comment type="caution">
    <text evidence="2">The sequence shown here is derived from an EMBL/GenBank/DDBJ whole genome shotgun (WGS) entry which is preliminary data.</text>
</comment>
<evidence type="ECO:0000256" key="1">
    <source>
        <dbReference type="SAM" id="MobiDB-lite"/>
    </source>
</evidence>
<gene>
    <name evidence="2" type="ORF">CP373A1_03130</name>
</gene>